<dbReference type="PROSITE" id="PS51257">
    <property type="entry name" value="PROKAR_LIPOPROTEIN"/>
    <property type="match status" value="1"/>
</dbReference>
<dbReference type="PANTHER" id="PTHR30483">
    <property type="entry name" value="LEUCINE-SPECIFIC-BINDING PROTEIN"/>
    <property type="match status" value="1"/>
</dbReference>
<protein>
    <submittedName>
        <fullName evidence="6">ABC transporter substrate-binding protein</fullName>
    </submittedName>
</protein>
<proteinExistence type="inferred from homology"/>
<dbReference type="InterPro" id="IPR051010">
    <property type="entry name" value="BCAA_transport"/>
</dbReference>
<evidence type="ECO:0000256" key="4">
    <source>
        <dbReference type="ARBA" id="ARBA00022970"/>
    </source>
</evidence>
<sequence>MAHTRSRAGTGILTAAALLVVTGCGGSAISDTGSDSDGPLKIGLIVPLTGPVSSTGKALRNAFELGVEKVNEDGGVNGADVEFVVVDDGGDPATSTQLARRLVQREKVSMLFGTITGDTAEAVTKVADDAKVPFGTAILGDTGQCHPYAWGFGESTRQLLTPTIPALLEKYGKRVAVVGSDYNFPHYYLRVAKEQVKRAGGSVVAEEFSPIGQTDWQPVIKRLKAAKPDVLLAMVVGSDAVSFSQQAKQFGLLSPQLGYDGAPLDSDYYPALNALVNGRTHTVRWTDRLDDPDSRAFVADYRKAYKFKGPMPEVAGNAYFGIQFFLAAAEKAESADGEAINTEIGRLTFDSPLGENTRFAAANHILQADMFQATIKPGGAYEVSRELGRVADTTPMPGCS</sequence>
<dbReference type="InterPro" id="IPR028082">
    <property type="entry name" value="Peripla_BP_I"/>
</dbReference>
<evidence type="ECO:0000313" key="7">
    <source>
        <dbReference type="Proteomes" id="UP001518140"/>
    </source>
</evidence>
<evidence type="ECO:0000259" key="5">
    <source>
        <dbReference type="Pfam" id="PF13458"/>
    </source>
</evidence>
<accession>A0ABX0E5X1</accession>
<dbReference type="Pfam" id="PF13458">
    <property type="entry name" value="Peripla_BP_6"/>
    <property type="match status" value="1"/>
</dbReference>
<evidence type="ECO:0000313" key="6">
    <source>
        <dbReference type="EMBL" id="NGO48704.1"/>
    </source>
</evidence>
<evidence type="ECO:0000256" key="1">
    <source>
        <dbReference type="ARBA" id="ARBA00010062"/>
    </source>
</evidence>
<dbReference type="SUPFAM" id="SSF53822">
    <property type="entry name" value="Periplasmic binding protein-like I"/>
    <property type="match status" value="1"/>
</dbReference>
<keyword evidence="3" id="KW-0732">Signal</keyword>
<evidence type="ECO:0000256" key="2">
    <source>
        <dbReference type="ARBA" id="ARBA00022448"/>
    </source>
</evidence>
<dbReference type="InterPro" id="IPR000709">
    <property type="entry name" value="Leu_Ile_Val-bd"/>
</dbReference>
<dbReference type="Proteomes" id="UP001518140">
    <property type="component" value="Unassembled WGS sequence"/>
</dbReference>
<organism evidence="6 7">
    <name type="scientific">Streptomyces ureilyticus</name>
    <dbReference type="NCBI Taxonomy" id="1775131"/>
    <lineage>
        <taxon>Bacteria</taxon>
        <taxon>Bacillati</taxon>
        <taxon>Actinomycetota</taxon>
        <taxon>Actinomycetes</taxon>
        <taxon>Kitasatosporales</taxon>
        <taxon>Streptomycetaceae</taxon>
        <taxon>Streptomyces</taxon>
    </lineage>
</organism>
<dbReference type="PRINTS" id="PR00337">
    <property type="entry name" value="LEUILEVALBP"/>
</dbReference>
<evidence type="ECO:0000256" key="3">
    <source>
        <dbReference type="ARBA" id="ARBA00022729"/>
    </source>
</evidence>
<dbReference type="PANTHER" id="PTHR30483:SF6">
    <property type="entry name" value="PERIPLASMIC BINDING PROTEIN OF ABC TRANSPORTER FOR NATURAL AMINO ACIDS"/>
    <property type="match status" value="1"/>
</dbReference>
<dbReference type="Gene3D" id="3.40.50.2300">
    <property type="match status" value="2"/>
</dbReference>
<comment type="similarity">
    <text evidence="1">Belongs to the leucine-binding protein family.</text>
</comment>
<dbReference type="InterPro" id="IPR028081">
    <property type="entry name" value="Leu-bd"/>
</dbReference>
<name>A0ABX0E5X1_9ACTN</name>
<feature type="domain" description="Leucine-binding protein" evidence="5">
    <location>
        <begin position="39"/>
        <end position="379"/>
    </location>
</feature>
<keyword evidence="7" id="KW-1185">Reference proteome</keyword>
<keyword evidence="2" id="KW-0813">Transport</keyword>
<reference evidence="6 7" key="1">
    <citation type="submission" date="2020-02" db="EMBL/GenBank/DDBJ databases">
        <title>Whole-genome analyses of novel actinobacteria.</title>
        <authorList>
            <person name="Sahin N."/>
            <person name="Tokatli A."/>
        </authorList>
    </citation>
    <scope>NUCLEOTIDE SEQUENCE [LARGE SCALE GENOMIC DNA]</scope>
    <source>
        <strain evidence="6 7">YC419</strain>
    </source>
</reference>
<keyword evidence="4" id="KW-0029">Amino-acid transport</keyword>
<dbReference type="EMBL" id="JAAKZX010000284">
    <property type="protein sequence ID" value="NGO48704.1"/>
    <property type="molecule type" value="Genomic_DNA"/>
</dbReference>
<dbReference type="RefSeq" id="WP_165345183.1">
    <property type="nucleotide sequence ID" value="NZ_JAAKZX010000284.1"/>
</dbReference>
<gene>
    <name evidence="6" type="ORF">G6048_43745</name>
</gene>
<comment type="caution">
    <text evidence="6">The sequence shown here is derived from an EMBL/GenBank/DDBJ whole genome shotgun (WGS) entry which is preliminary data.</text>
</comment>